<dbReference type="Gene3D" id="1.10.10.10">
    <property type="entry name" value="Winged helix-like DNA-binding domain superfamily/Winged helix DNA-binding domain"/>
    <property type="match status" value="1"/>
</dbReference>
<dbReference type="GO" id="GO:1901135">
    <property type="term" value="P:carbohydrate derivative metabolic process"/>
    <property type="evidence" value="ECO:0007669"/>
    <property type="project" value="InterPro"/>
</dbReference>
<dbReference type="InterPro" id="IPR047640">
    <property type="entry name" value="RpiR-like"/>
</dbReference>
<dbReference type="InterPro" id="IPR035472">
    <property type="entry name" value="RpiR-like_SIS"/>
</dbReference>
<dbReference type="AlphaFoldDB" id="A0A2R4MCB0"/>
<dbReference type="InterPro" id="IPR036388">
    <property type="entry name" value="WH-like_DNA-bd_sf"/>
</dbReference>
<dbReference type="EMBL" id="CP021330">
    <property type="protein sequence ID" value="AVX03574.1"/>
    <property type="molecule type" value="Genomic_DNA"/>
</dbReference>
<dbReference type="Gene3D" id="3.40.50.10490">
    <property type="entry name" value="Glucose-6-phosphate isomerase like protein, domain 1"/>
    <property type="match status" value="1"/>
</dbReference>
<dbReference type="CDD" id="cd05013">
    <property type="entry name" value="SIS_RpiR"/>
    <property type="match status" value="1"/>
</dbReference>
<dbReference type="Pfam" id="PF01418">
    <property type="entry name" value="HTH_6"/>
    <property type="match status" value="1"/>
</dbReference>
<evidence type="ECO:0000256" key="2">
    <source>
        <dbReference type="ARBA" id="ARBA00023125"/>
    </source>
</evidence>
<dbReference type="Pfam" id="PF01380">
    <property type="entry name" value="SIS"/>
    <property type="match status" value="1"/>
</dbReference>
<evidence type="ECO:0000256" key="1">
    <source>
        <dbReference type="ARBA" id="ARBA00023015"/>
    </source>
</evidence>
<dbReference type="GO" id="GO:0097367">
    <property type="term" value="F:carbohydrate derivative binding"/>
    <property type="evidence" value="ECO:0007669"/>
    <property type="project" value="InterPro"/>
</dbReference>
<dbReference type="GO" id="GO:0003700">
    <property type="term" value="F:DNA-binding transcription factor activity"/>
    <property type="evidence" value="ECO:0007669"/>
    <property type="project" value="InterPro"/>
</dbReference>
<dbReference type="PANTHER" id="PTHR30514:SF18">
    <property type="entry name" value="RPIR-FAMILY TRANSCRIPTIONAL REGULATOR"/>
    <property type="match status" value="1"/>
</dbReference>
<proteinExistence type="predicted"/>
<dbReference type="InterPro" id="IPR001347">
    <property type="entry name" value="SIS_dom"/>
</dbReference>
<dbReference type="InterPro" id="IPR009057">
    <property type="entry name" value="Homeodomain-like_sf"/>
</dbReference>
<gene>
    <name evidence="5" type="ORF">MXMO3_01043</name>
</gene>
<evidence type="ECO:0000256" key="3">
    <source>
        <dbReference type="ARBA" id="ARBA00023163"/>
    </source>
</evidence>
<protein>
    <recommendedName>
        <fullName evidence="4">HTH rpiR-type domain-containing protein</fullName>
    </recommendedName>
</protein>
<evidence type="ECO:0000313" key="6">
    <source>
        <dbReference type="Proteomes" id="UP000258927"/>
    </source>
</evidence>
<sequence>MSKSTSTVAELLQNNADHLTRAERQLSQSLLVNYPVSGLGSITAVAKSAGVSTPTVARLVKKIGFSGFPDFQAALRNEVEATISDPIAKHDTWAGQAPNEHIVNKFTEAVIENIRHSLGQLDIETFDQTCKMLADTSRSLFVVGGRITRSLADYFFLHMQVLRKDVTHIQAISNAWPHYLLDIKKDDVIVIFDVRRYETSTLRLAEMAAEAGAKIVLFTDQWHSPIAKLADHTFSLKIVVPSAWDSSVTMMLLVETIIADVQTRTWPETRQRMEELEVMFDRTKFFRKFT</sequence>
<dbReference type="SUPFAM" id="SSF46689">
    <property type="entry name" value="Homeodomain-like"/>
    <property type="match status" value="1"/>
</dbReference>
<dbReference type="GO" id="GO:0003677">
    <property type="term" value="F:DNA binding"/>
    <property type="evidence" value="ECO:0007669"/>
    <property type="project" value="UniProtKB-KW"/>
</dbReference>
<keyword evidence="1" id="KW-0805">Transcription regulation</keyword>
<dbReference type="SUPFAM" id="SSF53697">
    <property type="entry name" value="SIS domain"/>
    <property type="match status" value="1"/>
</dbReference>
<feature type="domain" description="HTH rpiR-type" evidence="4">
    <location>
        <begin position="6"/>
        <end position="82"/>
    </location>
</feature>
<keyword evidence="2" id="KW-0238">DNA-binding</keyword>
<dbReference type="STRING" id="1122213.GCA_000423365_01753"/>
<accession>A0A2R4MCB0</accession>
<dbReference type="InterPro" id="IPR046348">
    <property type="entry name" value="SIS_dom_sf"/>
</dbReference>
<keyword evidence="6" id="KW-1185">Reference proteome</keyword>
<dbReference type="PANTHER" id="PTHR30514">
    <property type="entry name" value="GLUCOKINASE"/>
    <property type="match status" value="1"/>
</dbReference>
<keyword evidence="3" id="KW-0804">Transcription</keyword>
<dbReference type="InterPro" id="IPR000281">
    <property type="entry name" value="HTH_RpiR"/>
</dbReference>
<dbReference type="RefSeq" id="WP_117395179.1">
    <property type="nucleotide sequence ID" value="NZ_CP021330.1"/>
</dbReference>
<evidence type="ECO:0000313" key="5">
    <source>
        <dbReference type="EMBL" id="AVX03574.1"/>
    </source>
</evidence>
<dbReference type="Proteomes" id="UP000258927">
    <property type="component" value="Chromosome"/>
</dbReference>
<evidence type="ECO:0000259" key="4">
    <source>
        <dbReference type="PROSITE" id="PS51071"/>
    </source>
</evidence>
<reference evidence="5 6" key="1">
    <citation type="submission" date="2017-05" db="EMBL/GenBank/DDBJ databases">
        <title>Genome Analysis of Maritalea myrionectae HL2708#5.</title>
        <authorList>
            <consortium name="Cotde Inc.-PKNU"/>
            <person name="Jang D."/>
            <person name="Oh H.-M."/>
        </authorList>
    </citation>
    <scope>NUCLEOTIDE SEQUENCE [LARGE SCALE GENOMIC DNA]</scope>
    <source>
        <strain evidence="5 6">HL2708#5</strain>
    </source>
</reference>
<dbReference type="PROSITE" id="PS51071">
    <property type="entry name" value="HTH_RPIR"/>
    <property type="match status" value="1"/>
</dbReference>
<organism evidence="5 6">
    <name type="scientific">Maritalea myrionectae</name>
    <dbReference type="NCBI Taxonomy" id="454601"/>
    <lineage>
        <taxon>Bacteria</taxon>
        <taxon>Pseudomonadati</taxon>
        <taxon>Pseudomonadota</taxon>
        <taxon>Alphaproteobacteria</taxon>
        <taxon>Hyphomicrobiales</taxon>
        <taxon>Devosiaceae</taxon>
        <taxon>Maritalea</taxon>
    </lineage>
</organism>
<name>A0A2R4MCB0_9HYPH</name>
<dbReference type="KEGG" id="mmyr:MXMO3_01043"/>